<dbReference type="InterPro" id="IPR050490">
    <property type="entry name" value="Bact_solute-bd_prot1"/>
</dbReference>
<comment type="caution">
    <text evidence="2">The sequence shown here is derived from an EMBL/GenBank/DDBJ whole genome shotgun (WGS) entry which is preliminary data.</text>
</comment>
<dbReference type="EMBL" id="DXFD01000015">
    <property type="protein sequence ID" value="HIX46271.1"/>
    <property type="molecule type" value="Genomic_DNA"/>
</dbReference>
<protein>
    <submittedName>
        <fullName evidence="2">Extracellular solute-binding protein</fullName>
    </submittedName>
</protein>
<dbReference type="Proteomes" id="UP000824249">
    <property type="component" value="Unassembled WGS sequence"/>
</dbReference>
<dbReference type="InterPro" id="IPR006059">
    <property type="entry name" value="SBP"/>
</dbReference>
<feature type="signal peptide" evidence="1">
    <location>
        <begin position="1"/>
        <end position="23"/>
    </location>
</feature>
<keyword evidence="1" id="KW-0732">Signal</keyword>
<reference evidence="2" key="2">
    <citation type="submission" date="2021-04" db="EMBL/GenBank/DDBJ databases">
        <authorList>
            <person name="Gilroy R."/>
        </authorList>
    </citation>
    <scope>NUCLEOTIDE SEQUENCE</scope>
    <source>
        <strain evidence="2">26628</strain>
    </source>
</reference>
<accession>A0A9D2ARE6</accession>
<sequence length="479" mass="52045">MPKKSIKFTLCAAISALCVCACAVLSSCGSAPPKTRIAIGMWQGSSVYDAEFYEERIAAFEEAYPQYEIEVSPYVYDPETAVAKFASGQLPILFEMDASYARGAYRNGHIRDVSAELKALGWLDKADAFFLEEISDGGRVYGVPAEQYAAGMVLNLPLLCEAGVIGQDAQGGYILYDAQGEPLYPDTFSELLAASEAVVRHTSGGAYGAMIPSGDADCGRLFLDMVYNFGSERLEQRDEAGNWRLVLNTDAFGDAMRWVRSMSLEGCIDHSAQYGVEDWAAAMAAGEIAVAFCRSDSLSTALAAEPGLNGSIAFVPMPSAEGVNSSSVWGGTVFAVSSRADSAQTEGAFLFLQFMGYGPDAGEGTFSVVEHNIRERSRQGVPVFPVLSVWEDEAYEAHLRAVYTEFQNVDAAYIREFYDGFDARKRSGEPHAREELYTLLDSLFDKMLFDATTSNIVTLIADGEREFTERYLSGIGSGE</sequence>
<feature type="chain" id="PRO_5039467544" evidence="1">
    <location>
        <begin position="24"/>
        <end position="479"/>
    </location>
</feature>
<dbReference type="SUPFAM" id="SSF53850">
    <property type="entry name" value="Periplasmic binding protein-like II"/>
    <property type="match status" value="1"/>
</dbReference>
<evidence type="ECO:0000313" key="2">
    <source>
        <dbReference type="EMBL" id="HIX46271.1"/>
    </source>
</evidence>
<dbReference type="Gene3D" id="3.40.190.10">
    <property type="entry name" value="Periplasmic binding protein-like II"/>
    <property type="match status" value="1"/>
</dbReference>
<dbReference type="Pfam" id="PF01547">
    <property type="entry name" value="SBP_bac_1"/>
    <property type="match status" value="1"/>
</dbReference>
<organism evidence="2 3">
    <name type="scientific">Candidatus Borkfalkia faecigallinarum</name>
    <dbReference type="NCBI Taxonomy" id="2838509"/>
    <lineage>
        <taxon>Bacteria</taxon>
        <taxon>Bacillati</taxon>
        <taxon>Bacillota</taxon>
        <taxon>Clostridia</taxon>
        <taxon>Christensenellales</taxon>
        <taxon>Christensenellaceae</taxon>
        <taxon>Candidatus Borkfalkia</taxon>
    </lineage>
</organism>
<dbReference type="AlphaFoldDB" id="A0A9D2ARE6"/>
<reference evidence="2" key="1">
    <citation type="journal article" date="2021" name="PeerJ">
        <title>Extensive microbial diversity within the chicken gut microbiome revealed by metagenomics and culture.</title>
        <authorList>
            <person name="Gilroy R."/>
            <person name="Ravi A."/>
            <person name="Getino M."/>
            <person name="Pursley I."/>
            <person name="Horton D.L."/>
            <person name="Alikhan N.F."/>
            <person name="Baker D."/>
            <person name="Gharbi K."/>
            <person name="Hall N."/>
            <person name="Watson M."/>
            <person name="Adriaenssens E.M."/>
            <person name="Foster-Nyarko E."/>
            <person name="Jarju S."/>
            <person name="Secka A."/>
            <person name="Antonio M."/>
            <person name="Oren A."/>
            <person name="Chaudhuri R.R."/>
            <person name="La Ragione R."/>
            <person name="Hildebrand F."/>
            <person name="Pallen M.J."/>
        </authorList>
    </citation>
    <scope>NUCLEOTIDE SEQUENCE</scope>
    <source>
        <strain evidence="2">26628</strain>
    </source>
</reference>
<dbReference type="PANTHER" id="PTHR43649">
    <property type="entry name" value="ARABINOSE-BINDING PROTEIN-RELATED"/>
    <property type="match status" value="1"/>
</dbReference>
<dbReference type="PANTHER" id="PTHR43649:SF12">
    <property type="entry name" value="DIACETYLCHITOBIOSE BINDING PROTEIN DASA"/>
    <property type="match status" value="1"/>
</dbReference>
<proteinExistence type="predicted"/>
<name>A0A9D2ARE6_9FIRM</name>
<gene>
    <name evidence="2" type="ORF">H9737_01100</name>
</gene>
<evidence type="ECO:0000313" key="3">
    <source>
        <dbReference type="Proteomes" id="UP000824249"/>
    </source>
</evidence>
<evidence type="ECO:0000256" key="1">
    <source>
        <dbReference type="SAM" id="SignalP"/>
    </source>
</evidence>
<dbReference type="PROSITE" id="PS51257">
    <property type="entry name" value="PROKAR_LIPOPROTEIN"/>
    <property type="match status" value="1"/>
</dbReference>